<dbReference type="RefSeq" id="WP_133534070.1">
    <property type="nucleotide sequence ID" value="NZ_SNXR01000019.1"/>
</dbReference>
<evidence type="ECO:0000313" key="1">
    <source>
        <dbReference type="EMBL" id="TDP57370.1"/>
    </source>
</evidence>
<keyword evidence="2" id="KW-1185">Reference proteome</keyword>
<dbReference type="AlphaFoldDB" id="A0A4R6Q5W1"/>
<proteinExistence type="predicted"/>
<accession>A0A4R6Q5W1</accession>
<dbReference type="OrthoDB" id="981199at2"/>
<comment type="caution">
    <text evidence="1">The sequence shown here is derived from an EMBL/GenBank/DDBJ whole genome shotgun (WGS) entry which is preliminary data.</text>
</comment>
<dbReference type="InterPro" id="IPR034660">
    <property type="entry name" value="DinB/YfiT-like"/>
</dbReference>
<evidence type="ECO:0000313" key="2">
    <source>
        <dbReference type="Proteomes" id="UP000295260"/>
    </source>
</evidence>
<reference evidence="1 2" key="1">
    <citation type="submission" date="2019-03" db="EMBL/GenBank/DDBJ databases">
        <title>Genomic Encyclopedia of Archaeal and Bacterial Type Strains, Phase II (KMG-II): from individual species to whole genera.</title>
        <authorList>
            <person name="Goeker M."/>
        </authorList>
    </citation>
    <scope>NUCLEOTIDE SEQUENCE [LARGE SCALE GENOMIC DNA]</scope>
    <source>
        <strain evidence="1 2">DSM 25687</strain>
    </source>
</reference>
<organism evidence="1 2">
    <name type="scientific">Flavobacterium dankookense</name>
    <dbReference type="NCBI Taxonomy" id="706186"/>
    <lineage>
        <taxon>Bacteria</taxon>
        <taxon>Pseudomonadati</taxon>
        <taxon>Bacteroidota</taxon>
        <taxon>Flavobacteriia</taxon>
        <taxon>Flavobacteriales</taxon>
        <taxon>Flavobacteriaceae</taxon>
        <taxon>Flavobacterium</taxon>
    </lineage>
</organism>
<sequence>MKEIDELINQLEANIEFENLTDLTISKVAVGWHIDHSLKVLNGVIAVLKNSNPEEYKKKFNLMKELIFLLGFIPRGKAKAPKAVRSFEIITKEDLLSQVATAKKSSTEIQNLNSKSFFKHPHFNDLNLKETLYFLKLHTKHHLKIIDDIKKGSK</sequence>
<protein>
    <recommendedName>
        <fullName evidence="3">DinB family protein</fullName>
    </recommendedName>
</protein>
<gene>
    <name evidence="1" type="ORF">BC748_2890</name>
</gene>
<dbReference type="Proteomes" id="UP000295260">
    <property type="component" value="Unassembled WGS sequence"/>
</dbReference>
<dbReference type="EMBL" id="SNXR01000019">
    <property type="protein sequence ID" value="TDP57370.1"/>
    <property type="molecule type" value="Genomic_DNA"/>
</dbReference>
<evidence type="ECO:0008006" key="3">
    <source>
        <dbReference type="Google" id="ProtNLM"/>
    </source>
</evidence>
<name>A0A4R6Q5W1_9FLAO</name>
<dbReference type="Gene3D" id="1.20.120.450">
    <property type="entry name" value="dinb family like domain"/>
    <property type="match status" value="1"/>
</dbReference>